<dbReference type="AlphaFoldDB" id="A0A382PKL9"/>
<sequence>IPHAMLQSTKDMWRLDEARIERMREFAIENPRIDALHQRAARSLERAEAAMERLDWGEYIKYAREAIGLEYNAYPDVRGTQNDVINGLVFFVALLIPAAFFAERLIFASTDIRRQLTLFAAIMLVIWAILSQVHPAFELADPIIILLALMVMVMALFVIALVMSRFNGFMTELRQARSGTGTGDISRSGTAYVAFMLGISNMRRRVLRTSLTLATITLLTFTVLSFTSFKPQIQFLGFAKDWKPAYHGVLMHDIHWWSWESTHFDYLDSHFGSHGTVVQRTWDVMGFEEDGFIPIRRKGKEADALGVMGFEPEEKYVTGVDRALIAGSWFERKDEVSVILSDQ</sequence>
<keyword evidence="1" id="KW-1133">Transmembrane helix</keyword>
<feature type="non-terminal residue" evidence="2">
    <location>
        <position position="1"/>
    </location>
</feature>
<protein>
    <submittedName>
        <fullName evidence="2">Uncharacterized protein</fullName>
    </submittedName>
</protein>
<feature type="transmembrane region" description="Helical" evidence="1">
    <location>
        <begin position="206"/>
        <end position="226"/>
    </location>
</feature>
<evidence type="ECO:0000256" key="1">
    <source>
        <dbReference type="SAM" id="Phobius"/>
    </source>
</evidence>
<accession>A0A382PKL9</accession>
<feature type="transmembrane region" description="Helical" evidence="1">
    <location>
        <begin position="84"/>
        <end position="106"/>
    </location>
</feature>
<keyword evidence="1" id="KW-0812">Transmembrane</keyword>
<keyword evidence="1" id="KW-0472">Membrane</keyword>
<feature type="transmembrane region" description="Helical" evidence="1">
    <location>
        <begin position="143"/>
        <end position="164"/>
    </location>
</feature>
<feature type="non-terminal residue" evidence="2">
    <location>
        <position position="343"/>
    </location>
</feature>
<organism evidence="2">
    <name type="scientific">marine metagenome</name>
    <dbReference type="NCBI Taxonomy" id="408172"/>
    <lineage>
        <taxon>unclassified sequences</taxon>
        <taxon>metagenomes</taxon>
        <taxon>ecological metagenomes</taxon>
    </lineage>
</organism>
<evidence type="ECO:0000313" key="2">
    <source>
        <dbReference type="EMBL" id="SVC73300.1"/>
    </source>
</evidence>
<feature type="transmembrane region" description="Helical" evidence="1">
    <location>
        <begin position="118"/>
        <end position="137"/>
    </location>
</feature>
<proteinExistence type="predicted"/>
<gene>
    <name evidence="2" type="ORF">METZ01_LOCUS326154</name>
</gene>
<reference evidence="2" key="1">
    <citation type="submission" date="2018-05" db="EMBL/GenBank/DDBJ databases">
        <authorList>
            <person name="Lanie J.A."/>
            <person name="Ng W.-L."/>
            <person name="Kazmierczak K.M."/>
            <person name="Andrzejewski T.M."/>
            <person name="Davidsen T.M."/>
            <person name="Wayne K.J."/>
            <person name="Tettelin H."/>
            <person name="Glass J.I."/>
            <person name="Rusch D."/>
            <person name="Podicherti R."/>
            <person name="Tsui H.-C.T."/>
            <person name="Winkler M.E."/>
        </authorList>
    </citation>
    <scope>NUCLEOTIDE SEQUENCE</scope>
</reference>
<dbReference type="EMBL" id="UINC01107719">
    <property type="protein sequence ID" value="SVC73300.1"/>
    <property type="molecule type" value="Genomic_DNA"/>
</dbReference>
<name>A0A382PKL9_9ZZZZ</name>